<dbReference type="PANTHER" id="PTHR12558:SF13">
    <property type="entry name" value="CELL DIVISION CYCLE PROTEIN 27 HOMOLOG"/>
    <property type="match status" value="1"/>
</dbReference>
<dbReference type="GO" id="GO:0005737">
    <property type="term" value="C:cytoplasm"/>
    <property type="evidence" value="ECO:0007669"/>
    <property type="project" value="TreeGrafter"/>
</dbReference>
<evidence type="ECO:0000256" key="5">
    <source>
        <dbReference type="ARBA" id="ARBA00022803"/>
    </source>
</evidence>
<sequence length="1371" mass="155057">MVDRVHSSLRLFMHRNAVFLCERLCAQFPAETNVQLLATCYLHINQPFAAYHILKGKKLPESRYLFATSCFRMNLLQEAEEALCPVNEPNMEVPSGATGHYLLGLIYRYTGRTEAAAEQFIQALSLDPLLWAAYEELCILGVAEDANECFSEATAVRLQQEHTPTSYLEKSNFVNENRFISPNVSASLSDISPKQIKQLHANTTTEVSGYPHVRTTALHVQNGAPSNLSQFDTPTPTVTQTSSIAPPALFRNMHAYQNTTGGNAPSKPKVIAANLTFRRKYLDEAGLKKVSGRLFNQSCDSVPRRSARLSRDTTISSNSNISQFGGNGTDHSSDNVAATSSSASIIDGKFSEQDKAERVLSQHSKLAIGIRELLALLRTLGEGYRLSCLFKCQEALEVYRKLPEQQFNTGWVLCQVGKAYFELVNYLEADHFFELAHRLSPCTLEGMDIYSTVLYHLNEEMRLSYLAQELVSIDRLSPQAWCAVGNCFALRKDHETALKNFQRAVQLDTRVAYAHTLCGHEYSALEDYENSIKLYRCALQVDERHYNAWYGLGVVYLRQEKFEFAEHHFRRAFQINPCSSVLMCYLGMALHALKRNEDALQMMDKAIFADKKNPLPKYQKALILLGLQKYPESLDELERLKEIAPHESRGEEKEMRNGTIDINKTPHENQGGEEMGSGTLDINETHGNQGGGLNHVFLLKDLKKICRTKVCDLPIKVPSVWTITKFVPTKVYHQSDFPKFSLLPDPEDDRQNSEWGKFMQFLRDNHRAGVVKSNSFTFHILAPQSCESPNFSHAVIMYETVQEDPGDCKQMTGISAKRHMNIATANDSKRSYKSDLRFGSMNRKSYMREEICDSGPNPKEMNASRVRELHKSIPELSPCESVEDGSKILDPIVKKRTTLAKNFVSTDPSYLRTLSQTHAGWIFGAIAELIDNSRDAGASRLNISINTLFSKKAESKIPVFSVIDDGHGMTYDEMMRMISFGHKRPDEHRQDHIGRFGIGFKTGAMKLGKDAIVLTQTSSSRSVAFLSQSFNENKDNLEIPVVTYRKEGQYMEVDSSVQSETTAEYNLNAIKDFSPFNEYFIGEKLGIFGEDGTGTQIYIWNLDRWGADYTLDWSSGKPFENHVHHGHGDILIRSRRVRSRPGQTISNVPLDYSLQSYLEVMFLNPRMKISVQGSSVKTRPLAKTLNKTSVISGEIMGRAIQLTLGRSNVEWNRMNCGIFLYWHGRLIESYKRVGGQRHNSEMGRGVIGVADITDLIDDEDGNSWVLNNKQGFQDCEMYAKLEEWLGREVDEYWDKNFDTLELRKGGEHYKADHDWVQCNKCRKWRILNASYNTAFLPEEWVGGVDGGVPMNHFKSPTWDTSWSLARGGSSS</sequence>
<dbReference type="EMBL" id="JAAALK010000283">
    <property type="protein sequence ID" value="KAG8075258.1"/>
    <property type="molecule type" value="Genomic_DNA"/>
</dbReference>
<reference evidence="12" key="1">
    <citation type="journal article" date="2021" name="bioRxiv">
        <title>Whole Genome Assembly and Annotation of Northern Wild Rice, Zizania palustris L., Supports a Whole Genome Duplication in the Zizania Genus.</title>
        <authorList>
            <person name="Haas M."/>
            <person name="Kono T."/>
            <person name="Macchietto M."/>
            <person name="Millas R."/>
            <person name="McGilp L."/>
            <person name="Shao M."/>
            <person name="Duquette J."/>
            <person name="Hirsch C.N."/>
            <person name="Kimball J."/>
        </authorList>
    </citation>
    <scope>NUCLEOTIDE SEQUENCE</scope>
    <source>
        <tissue evidence="12">Fresh leaf tissue</tissue>
    </source>
</reference>
<dbReference type="Pfam" id="PF00515">
    <property type="entry name" value="TPR_1"/>
    <property type="match status" value="1"/>
</dbReference>
<comment type="subcellular location">
    <subcellularLocation>
        <location evidence="1">Nucleus</location>
    </subcellularLocation>
</comment>
<evidence type="ECO:0000256" key="8">
    <source>
        <dbReference type="ARBA" id="ARBA00038210"/>
    </source>
</evidence>
<dbReference type="PROSITE" id="PS50005">
    <property type="entry name" value="TPR"/>
    <property type="match status" value="4"/>
</dbReference>
<evidence type="ECO:0000256" key="3">
    <source>
        <dbReference type="ARBA" id="ARBA00022737"/>
    </source>
</evidence>
<evidence type="ECO:0000256" key="2">
    <source>
        <dbReference type="ARBA" id="ARBA00022723"/>
    </source>
</evidence>
<gene>
    <name evidence="12" type="ORF">GUJ93_ZPchr0006g43518</name>
</gene>
<feature type="repeat" description="TPR" evidence="9">
    <location>
        <begin position="478"/>
        <end position="511"/>
    </location>
</feature>
<dbReference type="InterPro" id="IPR019734">
    <property type="entry name" value="TPR_rpt"/>
</dbReference>
<dbReference type="InterPro" id="IPR011124">
    <property type="entry name" value="Znf_CW"/>
</dbReference>
<dbReference type="Pfam" id="PF17942">
    <property type="entry name" value="Morc6_S5"/>
    <property type="match status" value="1"/>
</dbReference>
<feature type="repeat" description="TPR" evidence="9">
    <location>
        <begin position="512"/>
        <end position="545"/>
    </location>
</feature>
<dbReference type="OrthoDB" id="757982at2759"/>
<evidence type="ECO:0000256" key="7">
    <source>
        <dbReference type="ARBA" id="ARBA00023242"/>
    </source>
</evidence>
<evidence type="ECO:0000313" key="12">
    <source>
        <dbReference type="EMBL" id="KAG8075258.1"/>
    </source>
</evidence>
<dbReference type="FunFam" id="1.25.40.10:FF:000018">
    <property type="entry name" value="Cell division cycle protein 27 homolog B"/>
    <property type="match status" value="1"/>
</dbReference>
<comment type="similarity">
    <text evidence="8">Belongs to the APC3/CDC27 family.</text>
</comment>
<keyword evidence="5 9" id="KW-0802">TPR repeat</keyword>
<dbReference type="InterPro" id="IPR041006">
    <property type="entry name" value="Morc_S5"/>
</dbReference>
<organism evidence="12 13">
    <name type="scientific">Zizania palustris</name>
    <name type="common">Northern wild rice</name>
    <dbReference type="NCBI Taxonomy" id="103762"/>
    <lineage>
        <taxon>Eukaryota</taxon>
        <taxon>Viridiplantae</taxon>
        <taxon>Streptophyta</taxon>
        <taxon>Embryophyta</taxon>
        <taxon>Tracheophyta</taxon>
        <taxon>Spermatophyta</taxon>
        <taxon>Magnoliopsida</taxon>
        <taxon>Liliopsida</taxon>
        <taxon>Poales</taxon>
        <taxon>Poaceae</taxon>
        <taxon>BOP clade</taxon>
        <taxon>Oryzoideae</taxon>
        <taxon>Oryzeae</taxon>
        <taxon>Zizaniinae</taxon>
        <taxon>Zizania</taxon>
    </lineage>
</organism>
<dbReference type="GO" id="GO:0007091">
    <property type="term" value="P:metaphase/anaphase transition of mitotic cell cycle"/>
    <property type="evidence" value="ECO:0007669"/>
    <property type="project" value="TreeGrafter"/>
</dbReference>
<keyword evidence="4" id="KW-0863">Zinc-finger</keyword>
<evidence type="ECO:0000313" key="13">
    <source>
        <dbReference type="Proteomes" id="UP000729402"/>
    </source>
</evidence>
<dbReference type="GO" id="GO:0051301">
    <property type="term" value="P:cell division"/>
    <property type="evidence" value="ECO:0007669"/>
    <property type="project" value="TreeGrafter"/>
</dbReference>
<evidence type="ECO:0000256" key="10">
    <source>
        <dbReference type="SAM" id="MobiDB-lite"/>
    </source>
</evidence>
<keyword evidence="13" id="KW-1185">Reference proteome</keyword>
<dbReference type="GO" id="GO:0031145">
    <property type="term" value="P:anaphase-promoting complex-dependent catabolic process"/>
    <property type="evidence" value="ECO:0007669"/>
    <property type="project" value="TreeGrafter"/>
</dbReference>
<comment type="caution">
    <text evidence="12">The sequence shown here is derived from an EMBL/GenBank/DDBJ whole genome shotgun (WGS) entry which is preliminary data.</text>
</comment>
<feature type="domain" description="CW-type" evidence="11">
    <location>
        <begin position="1309"/>
        <end position="1341"/>
    </location>
</feature>
<feature type="repeat" description="TPR" evidence="9">
    <location>
        <begin position="546"/>
        <end position="579"/>
    </location>
</feature>
<evidence type="ECO:0000256" key="4">
    <source>
        <dbReference type="ARBA" id="ARBA00022771"/>
    </source>
</evidence>
<dbReference type="Proteomes" id="UP000729402">
    <property type="component" value="Unassembled WGS sequence"/>
</dbReference>
<feature type="repeat" description="TPR" evidence="9">
    <location>
        <begin position="97"/>
        <end position="130"/>
    </location>
</feature>
<dbReference type="Pfam" id="PF07496">
    <property type="entry name" value="zf-CW"/>
    <property type="match status" value="1"/>
</dbReference>
<proteinExistence type="inferred from homology"/>
<keyword evidence="3" id="KW-0677">Repeat</keyword>
<accession>A0A8J5W381</accession>
<dbReference type="PANTHER" id="PTHR12558">
    <property type="entry name" value="CELL DIVISION CYCLE 16,23,27"/>
    <property type="match status" value="1"/>
</dbReference>
<dbReference type="PROSITE" id="PS51050">
    <property type="entry name" value="ZF_CW"/>
    <property type="match status" value="1"/>
</dbReference>
<dbReference type="GO" id="GO:0008270">
    <property type="term" value="F:zinc ion binding"/>
    <property type="evidence" value="ECO:0007669"/>
    <property type="project" value="UniProtKB-KW"/>
</dbReference>
<dbReference type="SMART" id="SM00028">
    <property type="entry name" value="TPR"/>
    <property type="match status" value="7"/>
</dbReference>
<evidence type="ECO:0000256" key="9">
    <source>
        <dbReference type="PROSITE-ProRule" id="PRU00339"/>
    </source>
</evidence>
<evidence type="ECO:0000256" key="6">
    <source>
        <dbReference type="ARBA" id="ARBA00022833"/>
    </source>
</evidence>
<keyword evidence="6" id="KW-0862">Zinc</keyword>
<dbReference type="GO" id="GO:0005680">
    <property type="term" value="C:anaphase-promoting complex"/>
    <property type="evidence" value="ECO:0007669"/>
    <property type="project" value="TreeGrafter"/>
</dbReference>
<reference evidence="12" key="2">
    <citation type="submission" date="2021-02" db="EMBL/GenBank/DDBJ databases">
        <authorList>
            <person name="Kimball J.A."/>
            <person name="Haas M.W."/>
            <person name="Macchietto M."/>
            <person name="Kono T."/>
            <person name="Duquette J."/>
            <person name="Shao M."/>
        </authorList>
    </citation>
    <scope>NUCLEOTIDE SEQUENCE</scope>
    <source>
        <tissue evidence="12">Fresh leaf tissue</tissue>
    </source>
</reference>
<dbReference type="Pfam" id="PF13589">
    <property type="entry name" value="HATPase_c_3"/>
    <property type="match status" value="1"/>
</dbReference>
<dbReference type="GO" id="GO:0016567">
    <property type="term" value="P:protein ubiquitination"/>
    <property type="evidence" value="ECO:0007669"/>
    <property type="project" value="TreeGrafter"/>
</dbReference>
<keyword evidence="2" id="KW-0479">Metal-binding</keyword>
<evidence type="ECO:0000256" key="1">
    <source>
        <dbReference type="ARBA" id="ARBA00004123"/>
    </source>
</evidence>
<evidence type="ECO:0000259" key="11">
    <source>
        <dbReference type="PROSITE" id="PS51050"/>
    </source>
</evidence>
<dbReference type="Pfam" id="PF13181">
    <property type="entry name" value="TPR_8"/>
    <property type="match status" value="1"/>
</dbReference>
<name>A0A8J5W381_ZIZPA</name>
<keyword evidence="7" id="KW-0539">Nucleus</keyword>
<dbReference type="PROSITE" id="PS50293">
    <property type="entry name" value="TPR_REGION"/>
    <property type="match status" value="1"/>
</dbReference>
<feature type="region of interest" description="Disordered" evidence="10">
    <location>
        <begin position="302"/>
        <end position="336"/>
    </location>
</feature>
<dbReference type="Pfam" id="PF12895">
    <property type="entry name" value="ANAPC3"/>
    <property type="match status" value="1"/>
</dbReference>
<feature type="compositionally biased region" description="Polar residues" evidence="10">
    <location>
        <begin position="312"/>
        <end position="324"/>
    </location>
</feature>
<protein>
    <recommendedName>
        <fullName evidence="11">CW-type domain-containing protein</fullName>
    </recommendedName>
</protein>